<feature type="domain" description="BioF2-like acetyltransferase" evidence="1">
    <location>
        <begin position="132"/>
        <end position="275"/>
    </location>
</feature>
<organism evidence="2 3">
    <name type="scientific">Candidatus Blackburnbacteria bacterium RIFCSPHIGHO2_02_FULL_44_20</name>
    <dbReference type="NCBI Taxonomy" id="1797516"/>
    <lineage>
        <taxon>Bacteria</taxon>
        <taxon>Candidatus Blackburniibacteriota</taxon>
    </lineage>
</organism>
<proteinExistence type="predicted"/>
<dbReference type="SUPFAM" id="SSF55729">
    <property type="entry name" value="Acyl-CoA N-acyltransferases (Nat)"/>
    <property type="match status" value="1"/>
</dbReference>
<dbReference type="InterPro" id="IPR016181">
    <property type="entry name" value="Acyl_CoA_acyltransferase"/>
</dbReference>
<dbReference type="InterPro" id="IPR038740">
    <property type="entry name" value="BioF2-like_GNAT_dom"/>
</dbReference>
<reference evidence="2 3" key="1">
    <citation type="journal article" date="2016" name="Nat. Commun.">
        <title>Thousands of microbial genomes shed light on interconnected biogeochemical processes in an aquifer system.</title>
        <authorList>
            <person name="Anantharaman K."/>
            <person name="Brown C.T."/>
            <person name="Hug L.A."/>
            <person name="Sharon I."/>
            <person name="Castelle C.J."/>
            <person name="Probst A.J."/>
            <person name="Thomas B.C."/>
            <person name="Singh A."/>
            <person name="Wilkins M.J."/>
            <person name="Karaoz U."/>
            <person name="Brodie E.L."/>
            <person name="Williams K.H."/>
            <person name="Hubbard S.S."/>
            <person name="Banfield J.F."/>
        </authorList>
    </citation>
    <scope>NUCLEOTIDE SEQUENCE [LARGE SCALE GENOMIC DNA]</scope>
</reference>
<evidence type="ECO:0000259" key="1">
    <source>
        <dbReference type="Pfam" id="PF13480"/>
    </source>
</evidence>
<accession>A0A1G1VA91</accession>
<name>A0A1G1VA91_9BACT</name>
<dbReference type="AlphaFoldDB" id="A0A1G1VA91"/>
<dbReference type="Proteomes" id="UP000178319">
    <property type="component" value="Unassembled WGS sequence"/>
</dbReference>
<sequence length="289" mass="34391">MWEEFSSNETLFDLWELRYAIILAYNFPLHFYTVLQSGKPVAFLPLWYNTEEELYEFVGGFYPEENYFFCHNKDLIPKVLEIIPKPAQLLGISTKRMPKDFDKSPFIPDEPKFISFLNSERTIDQFLQRVSKKARHNLKSTYKKINEKNPEVEYINDPENYKKYMEDLRRFSVKRFKNTHEPSAFEDVRECEVFTNLCQLQGRYETGMIVIKINDQTVAVDLVAFHKERAYLLTGASDLENFPGIGSYIFYVELEESLKRGVKVVDCLQYDYGWKHRYFDAQPMLKFKK</sequence>
<dbReference type="Gene3D" id="3.40.630.30">
    <property type="match status" value="1"/>
</dbReference>
<dbReference type="EMBL" id="MHBZ01000003">
    <property type="protein sequence ID" value="OGY12283.1"/>
    <property type="molecule type" value="Genomic_DNA"/>
</dbReference>
<evidence type="ECO:0000313" key="2">
    <source>
        <dbReference type="EMBL" id="OGY12283.1"/>
    </source>
</evidence>
<comment type="caution">
    <text evidence="2">The sequence shown here is derived from an EMBL/GenBank/DDBJ whole genome shotgun (WGS) entry which is preliminary data.</text>
</comment>
<evidence type="ECO:0000313" key="3">
    <source>
        <dbReference type="Proteomes" id="UP000178319"/>
    </source>
</evidence>
<gene>
    <name evidence="2" type="ORF">A3D26_01815</name>
</gene>
<dbReference type="Pfam" id="PF13480">
    <property type="entry name" value="Acetyltransf_6"/>
    <property type="match status" value="1"/>
</dbReference>
<protein>
    <recommendedName>
        <fullName evidence="1">BioF2-like acetyltransferase domain-containing protein</fullName>
    </recommendedName>
</protein>